<keyword evidence="1" id="KW-0472">Membrane</keyword>
<accession>A0A2V3IXR9</accession>
<gene>
    <name evidence="2" type="ORF">BWQ96_03280</name>
</gene>
<reference evidence="2 3" key="1">
    <citation type="journal article" date="2018" name="Mol. Biol. Evol.">
        <title>Analysis of the draft genome of the red seaweed Gracilariopsis chorda provides insights into genome size evolution in Rhodophyta.</title>
        <authorList>
            <person name="Lee J."/>
            <person name="Yang E.C."/>
            <person name="Graf L."/>
            <person name="Yang J.H."/>
            <person name="Qiu H."/>
            <person name="Zel Zion U."/>
            <person name="Chan C.X."/>
            <person name="Stephens T.G."/>
            <person name="Weber A.P.M."/>
            <person name="Boo G.H."/>
            <person name="Boo S.M."/>
            <person name="Kim K.M."/>
            <person name="Shin Y."/>
            <person name="Jung M."/>
            <person name="Lee S.J."/>
            <person name="Yim H.S."/>
            <person name="Lee J.H."/>
            <person name="Bhattacharya D."/>
            <person name="Yoon H.S."/>
        </authorList>
    </citation>
    <scope>NUCLEOTIDE SEQUENCE [LARGE SCALE GENOMIC DNA]</scope>
    <source>
        <strain evidence="2 3">SKKU-2015</strain>
        <tissue evidence="2">Whole body</tissue>
    </source>
</reference>
<protein>
    <submittedName>
        <fullName evidence="2">Uncharacterized protein</fullName>
    </submittedName>
</protein>
<dbReference type="EMBL" id="NBIV01000031">
    <property type="protein sequence ID" value="PXF46942.1"/>
    <property type="molecule type" value="Genomic_DNA"/>
</dbReference>
<evidence type="ECO:0000313" key="3">
    <source>
        <dbReference type="Proteomes" id="UP000247409"/>
    </source>
</evidence>
<organism evidence="2 3">
    <name type="scientific">Gracilariopsis chorda</name>
    <dbReference type="NCBI Taxonomy" id="448386"/>
    <lineage>
        <taxon>Eukaryota</taxon>
        <taxon>Rhodophyta</taxon>
        <taxon>Florideophyceae</taxon>
        <taxon>Rhodymeniophycidae</taxon>
        <taxon>Gracilariales</taxon>
        <taxon>Gracilariaceae</taxon>
        <taxon>Gracilariopsis</taxon>
    </lineage>
</organism>
<evidence type="ECO:0000256" key="1">
    <source>
        <dbReference type="SAM" id="Phobius"/>
    </source>
</evidence>
<sequence>MQSLPLGVSLRNGATPTCAVDDNRSSGTYKVADILLAAGRFLQSPSGQVVLWGGLVWLVLTGRIGIIFDSFLVLFAVVTIVPVAAMLGFRWWINRQLVQGTCPSCGASVTGLKGRAVNCAVCGNIVETENTGNFSVKDPSSATIDIDAKEID</sequence>
<keyword evidence="3" id="KW-1185">Reference proteome</keyword>
<dbReference type="STRING" id="448386.A0A2V3IXR9"/>
<keyword evidence="1" id="KW-0812">Transmembrane</keyword>
<dbReference type="Proteomes" id="UP000247409">
    <property type="component" value="Unassembled WGS sequence"/>
</dbReference>
<dbReference type="PANTHER" id="PTHR36785:SF1">
    <property type="entry name" value="OS05G0502500 PROTEIN"/>
    <property type="match status" value="1"/>
</dbReference>
<dbReference type="OrthoDB" id="5598at2759"/>
<feature type="transmembrane region" description="Helical" evidence="1">
    <location>
        <begin position="49"/>
        <end position="68"/>
    </location>
</feature>
<evidence type="ECO:0000313" key="2">
    <source>
        <dbReference type="EMBL" id="PXF46942.1"/>
    </source>
</evidence>
<dbReference type="PANTHER" id="PTHR36785">
    <property type="entry name" value="OS05G0502500 PROTEIN"/>
    <property type="match status" value="1"/>
</dbReference>
<proteinExistence type="predicted"/>
<dbReference type="AlphaFoldDB" id="A0A2V3IXR9"/>
<name>A0A2V3IXR9_9FLOR</name>
<keyword evidence="1" id="KW-1133">Transmembrane helix</keyword>
<comment type="caution">
    <text evidence="2">The sequence shown here is derived from an EMBL/GenBank/DDBJ whole genome shotgun (WGS) entry which is preliminary data.</text>
</comment>
<feature type="transmembrane region" description="Helical" evidence="1">
    <location>
        <begin position="74"/>
        <end position="93"/>
    </location>
</feature>